<accession>A0A5E8CMG0</accession>
<feature type="domain" description="Peptidase C14 caspase" evidence="1">
    <location>
        <begin position="11"/>
        <end position="157"/>
    </location>
</feature>
<dbReference type="SUPFAM" id="SSF52129">
    <property type="entry name" value="Caspase-like"/>
    <property type="match status" value="1"/>
</dbReference>
<gene>
    <name evidence="2" type="ORF">CPAV1605_1051</name>
</gene>
<proteinExistence type="predicted"/>
<evidence type="ECO:0000313" key="2">
    <source>
        <dbReference type="EMBL" id="VVU95300.1"/>
    </source>
</evidence>
<sequence length="227" mass="25959">MFTKEKKNYFIIVGCNYGGQLAGCINDAKAMFNTFKQLPNSELHLITDEKEKVNQESIINIVNSVHEKEKNLNTPYQIFFTFAGHGHPGGSIQLSNGNVVCKELYEIFNSGSVRKFELIVVLDCCYAGGFDNLNKYGNIKNTLVITSCNSSQRSAESISNLRNNELEKKYDICKEKNYYIGVFTYNFTEIINWLIKNNKEIKLENIFIDSIWNTIAIIGKQSYQIKK</sequence>
<dbReference type="AlphaFoldDB" id="A0A5E8CMG0"/>
<dbReference type="InterPro" id="IPR029030">
    <property type="entry name" value="Caspase-like_dom_sf"/>
</dbReference>
<name>A0A5E8CMG0_9ZZZZ</name>
<protein>
    <submittedName>
        <fullName evidence="2">Caspase domain</fullName>
    </submittedName>
</protein>
<reference evidence="2" key="1">
    <citation type="submission" date="2019-09" db="EMBL/GenBank/DDBJ databases">
        <authorList>
            <person name="Needham M D."/>
        </authorList>
    </citation>
    <scope>NUCLEOTIDE SEQUENCE</scope>
</reference>
<organism evidence="2">
    <name type="scientific">seawater metagenome</name>
    <dbReference type="NCBI Taxonomy" id="1561972"/>
    <lineage>
        <taxon>unclassified sequences</taxon>
        <taxon>metagenomes</taxon>
        <taxon>ecological metagenomes</taxon>
    </lineage>
</organism>
<dbReference type="GO" id="GO:0004197">
    <property type="term" value="F:cysteine-type endopeptidase activity"/>
    <property type="evidence" value="ECO:0007669"/>
    <property type="project" value="InterPro"/>
</dbReference>
<evidence type="ECO:0000259" key="1">
    <source>
        <dbReference type="Pfam" id="PF00656"/>
    </source>
</evidence>
<dbReference type="EMBL" id="CABVLZ010000004">
    <property type="protein sequence ID" value="VVU95300.1"/>
    <property type="molecule type" value="Genomic_DNA"/>
</dbReference>
<dbReference type="Gene3D" id="3.40.50.1460">
    <property type="match status" value="1"/>
</dbReference>
<dbReference type="GO" id="GO:0006508">
    <property type="term" value="P:proteolysis"/>
    <property type="evidence" value="ECO:0007669"/>
    <property type="project" value="InterPro"/>
</dbReference>
<dbReference type="InterPro" id="IPR011600">
    <property type="entry name" value="Pept_C14_caspase"/>
</dbReference>
<dbReference type="Pfam" id="PF00656">
    <property type="entry name" value="Peptidase_C14"/>
    <property type="match status" value="1"/>
</dbReference>